<dbReference type="EC" id="2.7.7.7" evidence="1"/>
<protein>
    <recommendedName>
        <fullName evidence="1">DNA-directed DNA polymerase</fullName>
        <ecNumber evidence="1">2.7.7.7</ecNumber>
    </recommendedName>
</protein>
<dbReference type="InterPro" id="IPR043502">
    <property type="entry name" value="DNA/RNA_pol_sf"/>
</dbReference>
<dbReference type="GeneID" id="17262025"/>
<keyword evidence="2" id="KW-0808">Transferase</keyword>
<proteinExistence type="predicted"/>
<accession>A0A0D3IX93</accession>
<keyword evidence="7" id="KW-1185">Reference proteome</keyword>
<organism evidence="6 7">
    <name type="scientific">Emiliania huxleyi (strain CCMP1516)</name>
    <dbReference type="NCBI Taxonomy" id="280463"/>
    <lineage>
        <taxon>Eukaryota</taxon>
        <taxon>Haptista</taxon>
        <taxon>Haptophyta</taxon>
        <taxon>Prymnesiophyceae</taxon>
        <taxon>Isochrysidales</taxon>
        <taxon>Noelaerhabdaceae</taxon>
        <taxon>Emiliania</taxon>
    </lineage>
</organism>
<evidence type="ECO:0000256" key="2">
    <source>
        <dbReference type="ARBA" id="ARBA00022679"/>
    </source>
</evidence>
<keyword evidence="3" id="KW-0548">Nucleotidyltransferase</keyword>
<keyword evidence="4" id="KW-0239">DNA-directed DNA polymerase</keyword>
<evidence type="ECO:0000256" key="5">
    <source>
        <dbReference type="SAM" id="Coils"/>
    </source>
</evidence>
<keyword evidence="5" id="KW-0175">Coiled coil</keyword>
<dbReference type="EnsemblProtists" id="EOD15878">
    <property type="protein sequence ID" value="EOD15878"/>
    <property type="gene ID" value="EMIHUDRAFT_245483"/>
</dbReference>
<evidence type="ECO:0000313" key="7">
    <source>
        <dbReference type="Proteomes" id="UP000013827"/>
    </source>
</evidence>
<dbReference type="Gene3D" id="1.10.132.60">
    <property type="entry name" value="DNA polymerase family B, C-terminal domain"/>
    <property type="match status" value="1"/>
</dbReference>
<dbReference type="AlphaFoldDB" id="A0A0D3IX93"/>
<dbReference type="InterPro" id="IPR042087">
    <property type="entry name" value="DNA_pol_B_thumb"/>
</dbReference>
<evidence type="ECO:0000256" key="1">
    <source>
        <dbReference type="ARBA" id="ARBA00012417"/>
    </source>
</evidence>
<dbReference type="Proteomes" id="UP000013827">
    <property type="component" value="Unassembled WGS sequence"/>
</dbReference>
<evidence type="ECO:0000256" key="3">
    <source>
        <dbReference type="ARBA" id="ARBA00022695"/>
    </source>
</evidence>
<dbReference type="KEGG" id="ehx:EMIHUDRAFT_245483"/>
<reference evidence="7" key="1">
    <citation type="journal article" date="2013" name="Nature">
        <title>Pan genome of the phytoplankton Emiliania underpins its global distribution.</title>
        <authorList>
            <person name="Read B.A."/>
            <person name="Kegel J."/>
            <person name="Klute M.J."/>
            <person name="Kuo A."/>
            <person name="Lefebvre S.C."/>
            <person name="Maumus F."/>
            <person name="Mayer C."/>
            <person name="Miller J."/>
            <person name="Monier A."/>
            <person name="Salamov A."/>
            <person name="Young J."/>
            <person name="Aguilar M."/>
            <person name="Claverie J.M."/>
            <person name="Frickenhaus S."/>
            <person name="Gonzalez K."/>
            <person name="Herman E.K."/>
            <person name="Lin Y.C."/>
            <person name="Napier J."/>
            <person name="Ogata H."/>
            <person name="Sarno A.F."/>
            <person name="Shmutz J."/>
            <person name="Schroeder D."/>
            <person name="de Vargas C."/>
            <person name="Verret F."/>
            <person name="von Dassow P."/>
            <person name="Valentin K."/>
            <person name="Van de Peer Y."/>
            <person name="Wheeler G."/>
            <person name="Dacks J.B."/>
            <person name="Delwiche C.F."/>
            <person name="Dyhrman S.T."/>
            <person name="Glockner G."/>
            <person name="John U."/>
            <person name="Richards T."/>
            <person name="Worden A.Z."/>
            <person name="Zhang X."/>
            <person name="Grigoriev I.V."/>
            <person name="Allen A.E."/>
            <person name="Bidle K."/>
            <person name="Borodovsky M."/>
            <person name="Bowler C."/>
            <person name="Brownlee C."/>
            <person name="Cock J.M."/>
            <person name="Elias M."/>
            <person name="Gladyshev V.N."/>
            <person name="Groth M."/>
            <person name="Guda C."/>
            <person name="Hadaegh A."/>
            <person name="Iglesias-Rodriguez M.D."/>
            <person name="Jenkins J."/>
            <person name="Jones B.M."/>
            <person name="Lawson T."/>
            <person name="Leese F."/>
            <person name="Lindquist E."/>
            <person name="Lobanov A."/>
            <person name="Lomsadze A."/>
            <person name="Malik S.B."/>
            <person name="Marsh M.E."/>
            <person name="Mackinder L."/>
            <person name="Mock T."/>
            <person name="Mueller-Roeber B."/>
            <person name="Pagarete A."/>
            <person name="Parker M."/>
            <person name="Probert I."/>
            <person name="Quesneville H."/>
            <person name="Raines C."/>
            <person name="Rensing S.A."/>
            <person name="Riano-Pachon D.M."/>
            <person name="Richier S."/>
            <person name="Rokitta S."/>
            <person name="Shiraiwa Y."/>
            <person name="Soanes D.M."/>
            <person name="van der Giezen M."/>
            <person name="Wahlund T.M."/>
            <person name="Williams B."/>
            <person name="Wilson W."/>
            <person name="Wolfe G."/>
            <person name="Wurch L.L."/>
        </authorList>
    </citation>
    <scope>NUCLEOTIDE SEQUENCE</scope>
</reference>
<reference evidence="6" key="2">
    <citation type="submission" date="2024-10" db="UniProtKB">
        <authorList>
            <consortium name="EnsemblProtists"/>
        </authorList>
    </citation>
    <scope>IDENTIFICATION</scope>
</reference>
<feature type="coiled-coil region" evidence="5">
    <location>
        <begin position="116"/>
        <end position="143"/>
    </location>
</feature>
<sequence length="228" mass="24905">MRKVSGRVSLTNTLQYLVELYAGAEYVSGLEPRPALHQKGLIERRQCAYVADAVRGALERLLVDGDRAAALSYCEAACSRLLMGEVSSHLLVEGGFVKRADQTDLCRMAGLAVPEKKGAAKKLSAAEQKNQAAEDETLRKENAISLAIELLQRSATADGRATRSFRLGEYVPFCAVRRQGGGGGKQFENVASPEEIVQRGTPVDLRLLCERRLLPALIGQAITRDHRR</sequence>
<name>A0A0D3IX93_EMIH1</name>
<dbReference type="PaxDb" id="2903-EOD15878"/>
<evidence type="ECO:0000313" key="6">
    <source>
        <dbReference type="EnsemblProtists" id="EOD15878"/>
    </source>
</evidence>
<dbReference type="HOGENOM" id="CLU_1216690_0_0_1"/>
<evidence type="ECO:0000256" key="4">
    <source>
        <dbReference type="ARBA" id="ARBA00022932"/>
    </source>
</evidence>
<dbReference type="GO" id="GO:0003887">
    <property type="term" value="F:DNA-directed DNA polymerase activity"/>
    <property type="evidence" value="ECO:0007669"/>
    <property type="project" value="UniProtKB-KW"/>
</dbReference>
<dbReference type="RefSeq" id="XP_005768307.1">
    <property type="nucleotide sequence ID" value="XM_005768250.1"/>
</dbReference>
<dbReference type="SUPFAM" id="SSF56672">
    <property type="entry name" value="DNA/RNA polymerases"/>
    <property type="match status" value="1"/>
</dbReference>